<accession>A0A8S1EKB0</accession>
<comment type="similarity">
    <text evidence="2">Belongs to the cytidylyltransferase family.</text>
</comment>
<evidence type="ECO:0000313" key="14">
    <source>
        <dbReference type="Proteomes" id="UP000494206"/>
    </source>
</evidence>
<dbReference type="Gene3D" id="3.40.50.620">
    <property type="entry name" value="HUPs"/>
    <property type="match status" value="2"/>
</dbReference>
<keyword evidence="7" id="KW-0594">Phospholipid biosynthesis</keyword>
<sequence length="342" mass="38945">MTDLAPDGRKKGSRVWTDGCYDLLHYGHASQLRFAKQFGKKLIVGVYNDEEIELNNGLTVFEEEDRYRMVSAIKWVDEVVEDAPYITSVAILNQLDCDFCVPGDNTTQFDDGKDTYEEVRKSGRYREGKHTNDFVSRILQSTKTHFMKDNDIDELKAKIKELSMDSGVRSPWTRVSRFISSTKQIQELAEGREPRPTDKVVYVCGAFDLFHVGHLEFLEEAKKLGDYLIVGVFGDEEVNKNKGGNYPIMNLRERVLGVLAYKPVDEVLIGAPTVIHADLLNRFKIKIVAEGTVESEYLEKDDLYAESKRRGIYTTVDSESGMTTSCVIERIIECKNLLLRNV</sequence>
<keyword evidence="4" id="KW-0808">Transferase</keyword>
<dbReference type="InterPro" id="IPR014729">
    <property type="entry name" value="Rossmann-like_a/b/a_fold"/>
</dbReference>
<keyword evidence="5" id="KW-0548">Nucleotidyltransferase</keyword>
<dbReference type="InterPro" id="IPR044608">
    <property type="entry name" value="Ect1/PCYT2"/>
</dbReference>
<comment type="pathway">
    <text evidence="9">Phospholipid metabolism; phosphatidylethanolamine biosynthesis; phosphatidylethanolamine from ethanolamine: step 2/3.</text>
</comment>
<dbReference type="EC" id="2.7.7.14" evidence="10"/>
<dbReference type="GO" id="GO:0004306">
    <property type="term" value="F:ethanolamine-phosphate cytidylyltransferase activity"/>
    <property type="evidence" value="ECO:0007669"/>
    <property type="project" value="UniProtKB-EC"/>
</dbReference>
<feature type="domain" description="Cytidyltransferase-like" evidence="12">
    <location>
        <begin position="202"/>
        <end position="305"/>
    </location>
</feature>
<evidence type="ECO:0000256" key="5">
    <source>
        <dbReference type="ARBA" id="ARBA00022695"/>
    </source>
</evidence>
<name>A0A8S1EKB0_9PELO</name>
<reference evidence="13 14" key="1">
    <citation type="submission" date="2020-04" db="EMBL/GenBank/DDBJ databases">
        <authorList>
            <person name="Laetsch R D."/>
            <person name="Stevens L."/>
            <person name="Kumar S."/>
            <person name="Blaxter L. M."/>
        </authorList>
    </citation>
    <scope>NUCLEOTIDE SEQUENCE [LARGE SCALE GENOMIC DNA]</scope>
</reference>
<dbReference type="OrthoDB" id="40021at2759"/>
<evidence type="ECO:0000256" key="9">
    <source>
        <dbReference type="ARBA" id="ARBA00024191"/>
    </source>
</evidence>
<dbReference type="Proteomes" id="UP000494206">
    <property type="component" value="Unassembled WGS sequence"/>
</dbReference>
<evidence type="ECO:0000256" key="6">
    <source>
        <dbReference type="ARBA" id="ARBA00023098"/>
    </source>
</evidence>
<evidence type="ECO:0000259" key="12">
    <source>
        <dbReference type="Pfam" id="PF01467"/>
    </source>
</evidence>
<dbReference type="PANTHER" id="PTHR45780">
    <property type="entry name" value="ETHANOLAMINE-PHOSPHATE CYTIDYLYLTRANSFERASE"/>
    <property type="match status" value="1"/>
</dbReference>
<evidence type="ECO:0000256" key="3">
    <source>
        <dbReference type="ARBA" id="ARBA00022516"/>
    </source>
</evidence>
<dbReference type="Pfam" id="PF01467">
    <property type="entry name" value="CTP_transf_like"/>
    <property type="match status" value="2"/>
</dbReference>
<protein>
    <recommendedName>
        <fullName evidence="10">ethanolamine-phosphate cytidylyltransferase</fullName>
        <ecNumber evidence="10">2.7.7.14</ecNumber>
    </recommendedName>
    <alternativeName>
        <fullName evidence="11">CTP:phosphoethanolamine cytidylyltransferase</fullName>
    </alternativeName>
</protein>
<dbReference type="GO" id="GO:0005737">
    <property type="term" value="C:cytoplasm"/>
    <property type="evidence" value="ECO:0007669"/>
    <property type="project" value="TreeGrafter"/>
</dbReference>
<evidence type="ECO:0000256" key="11">
    <source>
        <dbReference type="ARBA" id="ARBA00031473"/>
    </source>
</evidence>
<keyword evidence="6" id="KW-0443">Lipid metabolism</keyword>
<comment type="pathway">
    <text evidence="1">Lipid metabolism.</text>
</comment>
<evidence type="ECO:0000256" key="8">
    <source>
        <dbReference type="ARBA" id="ARBA00023264"/>
    </source>
</evidence>
<keyword evidence="3" id="KW-0444">Lipid biosynthesis</keyword>
<gene>
    <name evidence="13" type="ORF">CBOVIS_LOCUS2883</name>
</gene>
<keyword evidence="14" id="KW-1185">Reference proteome</keyword>
<evidence type="ECO:0000256" key="1">
    <source>
        <dbReference type="ARBA" id="ARBA00005189"/>
    </source>
</evidence>
<dbReference type="AlphaFoldDB" id="A0A8S1EKB0"/>
<dbReference type="SUPFAM" id="SSF52374">
    <property type="entry name" value="Nucleotidylyl transferase"/>
    <property type="match status" value="2"/>
</dbReference>
<dbReference type="InterPro" id="IPR004821">
    <property type="entry name" value="Cyt_trans-like"/>
</dbReference>
<evidence type="ECO:0000313" key="13">
    <source>
        <dbReference type="EMBL" id="CAB3399817.1"/>
    </source>
</evidence>
<dbReference type="EMBL" id="CADEPM010000002">
    <property type="protein sequence ID" value="CAB3399817.1"/>
    <property type="molecule type" value="Genomic_DNA"/>
</dbReference>
<evidence type="ECO:0000256" key="4">
    <source>
        <dbReference type="ARBA" id="ARBA00022679"/>
    </source>
</evidence>
<dbReference type="PANTHER" id="PTHR45780:SF2">
    <property type="entry name" value="ETHANOLAMINE-PHOSPHATE CYTIDYLYLTRANSFERASE"/>
    <property type="match status" value="1"/>
</dbReference>
<evidence type="ECO:0000256" key="10">
    <source>
        <dbReference type="ARBA" id="ARBA00024221"/>
    </source>
</evidence>
<feature type="domain" description="Cytidyltransferase-like" evidence="12">
    <location>
        <begin position="16"/>
        <end position="139"/>
    </location>
</feature>
<evidence type="ECO:0000256" key="7">
    <source>
        <dbReference type="ARBA" id="ARBA00023209"/>
    </source>
</evidence>
<dbReference type="GO" id="GO:0006646">
    <property type="term" value="P:phosphatidylethanolamine biosynthetic process"/>
    <property type="evidence" value="ECO:0007669"/>
    <property type="project" value="InterPro"/>
</dbReference>
<dbReference type="NCBIfam" id="TIGR00125">
    <property type="entry name" value="cyt_tran_rel"/>
    <property type="match status" value="2"/>
</dbReference>
<organism evidence="13 14">
    <name type="scientific">Caenorhabditis bovis</name>
    <dbReference type="NCBI Taxonomy" id="2654633"/>
    <lineage>
        <taxon>Eukaryota</taxon>
        <taxon>Metazoa</taxon>
        <taxon>Ecdysozoa</taxon>
        <taxon>Nematoda</taxon>
        <taxon>Chromadorea</taxon>
        <taxon>Rhabditida</taxon>
        <taxon>Rhabditina</taxon>
        <taxon>Rhabditomorpha</taxon>
        <taxon>Rhabditoidea</taxon>
        <taxon>Rhabditidae</taxon>
        <taxon>Peloderinae</taxon>
        <taxon>Caenorhabditis</taxon>
    </lineage>
</organism>
<proteinExistence type="inferred from homology"/>
<keyword evidence="8" id="KW-1208">Phospholipid metabolism</keyword>
<comment type="caution">
    <text evidence="13">The sequence shown here is derived from an EMBL/GenBank/DDBJ whole genome shotgun (WGS) entry which is preliminary data.</text>
</comment>
<evidence type="ECO:0000256" key="2">
    <source>
        <dbReference type="ARBA" id="ARBA00010101"/>
    </source>
</evidence>